<feature type="chain" id="PRO_5002098408" description="Porin domain-containing protein" evidence="1">
    <location>
        <begin position="24"/>
        <end position="403"/>
    </location>
</feature>
<evidence type="ECO:0000313" key="3">
    <source>
        <dbReference type="Proteomes" id="UP000057609"/>
    </source>
</evidence>
<evidence type="ECO:0008006" key="4">
    <source>
        <dbReference type="Google" id="ProtNLM"/>
    </source>
</evidence>
<proteinExistence type="predicted"/>
<protein>
    <recommendedName>
        <fullName evidence="4">Porin domain-containing protein</fullName>
    </recommendedName>
</protein>
<accession>A0A0B5BJ26</accession>
<evidence type="ECO:0000256" key="1">
    <source>
        <dbReference type="SAM" id="SignalP"/>
    </source>
</evidence>
<dbReference type="STRING" id="345632.GPICK_12460"/>
<evidence type="ECO:0000313" key="2">
    <source>
        <dbReference type="EMBL" id="AJE04061.1"/>
    </source>
</evidence>
<dbReference type="KEGG" id="gpi:GPICK_12460"/>
<organism evidence="2 3">
    <name type="scientific">Geobacter pickeringii</name>
    <dbReference type="NCBI Taxonomy" id="345632"/>
    <lineage>
        <taxon>Bacteria</taxon>
        <taxon>Pseudomonadati</taxon>
        <taxon>Thermodesulfobacteriota</taxon>
        <taxon>Desulfuromonadia</taxon>
        <taxon>Geobacterales</taxon>
        <taxon>Geobacteraceae</taxon>
        <taxon>Geobacter</taxon>
    </lineage>
</organism>
<dbReference type="EMBL" id="CP009788">
    <property type="protein sequence ID" value="AJE04061.1"/>
    <property type="molecule type" value="Genomic_DNA"/>
</dbReference>
<name>A0A0B5BJ26_9BACT</name>
<dbReference type="HOGENOM" id="CLU_682884_0_0_7"/>
<keyword evidence="1" id="KW-0732">Signal</keyword>
<sequence length="403" mass="45467">MGIKGFTRLLLLASALTASTGWAADIHGRSSTQLLWFNNDFKDKRQVELGEYLRLSVTNLDKEGKASLYGYGRATQDLNAGEGFNSRLYYLYGEYRDLWNKVDIRLGRQFINQAAGSAIVDGAQVDLKNVGAIGLSVFGGRNVIFGLDHEAGHGGDLAFGASAYLQGFQQTDLEVSWFRKWDRWDIARDVLGASFKQYLFNNVKLYGNTRYDLVSQSFNEVLAGAKYYPLSNLVFTGEWYQSYPTFDTTSIYSVFAVDRYQEAVFRADYTINEMIGVNGGYTSQWFEEGGRGHIYHLGCSLRPVEPLLINAEYDNNQGTNGKTNGILVDAYYDLTKALQLAGGFGYDVYKRDVMNNDEIARTYWLGGKYKLNKSMAASLRVENNVNARYESDTQGRFVFDYDF</sequence>
<reference evidence="2 3" key="1">
    <citation type="journal article" date="2015" name="Genome Announc.">
        <title>Complete Genome of Geobacter pickeringii G13T, a Metal-Reducing Isolate from Sedimentary Kaolin Deposits.</title>
        <authorList>
            <person name="Badalamenti J.P."/>
            <person name="Bond D.R."/>
        </authorList>
    </citation>
    <scope>NUCLEOTIDE SEQUENCE [LARGE SCALE GENOMIC DNA]</scope>
    <source>
        <strain evidence="2 3">G13</strain>
    </source>
</reference>
<keyword evidence="3" id="KW-1185">Reference proteome</keyword>
<feature type="signal peptide" evidence="1">
    <location>
        <begin position="1"/>
        <end position="23"/>
    </location>
</feature>
<dbReference type="RefSeq" id="WP_039743705.1">
    <property type="nucleotide sequence ID" value="NZ_CP009788.1"/>
</dbReference>
<dbReference type="Proteomes" id="UP000057609">
    <property type="component" value="Chromosome"/>
</dbReference>
<dbReference type="AlphaFoldDB" id="A0A0B5BJ26"/>
<gene>
    <name evidence="2" type="ORF">GPICK_12460</name>
</gene>
<dbReference type="SUPFAM" id="SSF56935">
    <property type="entry name" value="Porins"/>
    <property type="match status" value="1"/>
</dbReference>
<dbReference type="OrthoDB" id="238539at2"/>